<name>A0A0F7L5V1_9VIRU</name>
<evidence type="ECO:0000313" key="1">
    <source>
        <dbReference type="EMBL" id="AKH47904.1"/>
    </source>
</evidence>
<reference evidence="1" key="1">
    <citation type="journal article" date="2015" name="Front. Microbiol.">
        <title>Combining genomic sequencing methods to explore viral diversity and reveal potential virus-host interactions.</title>
        <authorList>
            <person name="Chow C.E."/>
            <person name="Winget D.M."/>
            <person name="White R.A.III."/>
            <person name="Hallam S.J."/>
            <person name="Suttle C.A."/>
        </authorList>
    </citation>
    <scope>NUCLEOTIDE SEQUENCE</scope>
    <source>
        <strain evidence="1">Oxic1_4</strain>
    </source>
</reference>
<reference evidence="1" key="2">
    <citation type="submission" date="2015-03" db="EMBL/GenBank/DDBJ databases">
        <authorList>
            <person name="Chow C.-E.T."/>
            <person name="Winget D.M."/>
            <person name="White R.A.III."/>
            <person name="Hallam S.J."/>
            <person name="Suttle C.A."/>
        </authorList>
    </citation>
    <scope>NUCLEOTIDE SEQUENCE</scope>
    <source>
        <strain evidence="1">Oxic1_4</strain>
    </source>
</reference>
<accession>A0A0F7L5V1</accession>
<dbReference type="EMBL" id="KR029599">
    <property type="protein sequence ID" value="AKH47904.1"/>
    <property type="molecule type" value="Genomic_DNA"/>
</dbReference>
<protein>
    <submittedName>
        <fullName evidence="1">RNA polymerase</fullName>
    </submittedName>
</protein>
<proteinExistence type="predicted"/>
<sequence>MDTCGSVQTHSQSHALFGWCHTSQRRNPCWSKELGHNCNTSPVASTSFYRSQTQPKAVRSRVHPWHLVLIYPTCGPIPTCRCLGVLQLVRRWLQSIPPRPYLTMTEAGDHCWLHPSHKAGTS</sequence>
<organism evidence="1">
    <name type="scientific">uncultured marine virus</name>
    <dbReference type="NCBI Taxonomy" id="186617"/>
    <lineage>
        <taxon>Viruses</taxon>
        <taxon>environmental samples</taxon>
    </lineage>
</organism>